<feature type="transmembrane region" description="Helical" evidence="1">
    <location>
        <begin position="7"/>
        <end position="30"/>
    </location>
</feature>
<evidence type="ECO:0000313" key="3">
    <source>
        <dbReference type="Proteomes" id="UP000756921"/>
    </source>
</evidence>
<dbReference type="EMBL" id="WJXW01000008">
    <property type="protein sequence ID" value="KAF9733633.1"/>
    <property type="molecule type" value="Genomic_DNA"/>
</dbReference>
<dbReference type="AlphaFoldDB" id="A0A9P6GEJ6"/>
<name>A0A9P6GEJ6_9PLEO</name>
<keyword evidence="1" id="KW-0812">Transmembrane</keyword>
<reference evidence="2" key="1">
    <citation type="journal article" date="2020" name="Mol. Plant Microbe Interact.">
        <title>Genome Sequence of the Biocontrol Agent Coniothyrium minitans strain Conio (IMI 134523).</title>
        <authorList>
            <person name="Patel D."/>
            <person name="Shittu T.A."/>
            <person name="Baroncelli R."/>
            <person name="Muthumeenakshi S."/>
            <person name="Osborne T.H."/>
            <person name="Janganan T.K."/>
            <person name="Sreenivasaprasad S."/>
        </authorList>
    </citation>
    <scope>NUCLEOTIDE SEQUENCE</scope>
    <source>
        <strain evidence="2">Conio</strain>
    </source>
</reference>
<evidence type="ECO:0000313" key="2">
    <source>
        <dbReference type="EMBL" id="KAF9733633.1"/>
    </source>
</evidence>
<keyword evidence="1" id="KW-1133">Transmembrane helix</keyword>
<sequence>MADARAVLSVILHCLGLFTSIILSAIIFILSPFCALAHFILLPVIYLLGSIYAAVSFPFRLHLLERIESNAIALTRQQTMYIWVGVAALIGCIAGTALFLVFKLLTSAFHIDGTATASRTSGRTVKDFRATRRVKKEPHAGSPSGRRIDRVAALQRRRLSSQPILEEESEF</sequence>
<dbReference type="Proteomes" id="UP000756921">
    <property type="component" value="Unassembled WGS sequence"/>
</dbReference>
<gene>
    <name evidence="2" type="ORF">PMIN01_07976</name>
</gene>
<keyword evidence="1" id="KW-0472">Membrane</keyword>
<feature type="transmembrane region" description="Helical" evidence="1">
    <location>
        <begin position="80"/>
        <end position="102"/>
    </location>
</feature>
<organism evidence="2 3">
    <name type="scientific">Paraphaeosphaeria minitans</name>
    <dbReference type="NCBI Taxonomy" id="565426"/>
    <lineage>
        <taxon>Eukaryota</taxon>
        <taxon>Fungi</taxon>
        <taxon>Dikarya</taxon>
        <taxon>Ascomycota</taxon>
        <taxon>Pezizomycotina</taxon>
        <taxon>Dothideomycetes</taxon>
        <taxon>Pleosporomycetidae</taxon>
        <taxon>Pleosporales</taxon>
        <taxon>Massarineae</taxon>
        <taxon>Didymosphaeriaceae</taxon>
        <taxon>Paraphaeosphaeria</taxon>
    </lineage>
</organism>
<dbReference type="OrthoDB" id="4502894at2759"/>
<accession>A0A9P6GEJ6</accession>
<comment type="caution">
    <text evidence="2">The sequence shown here is derived from an EMBL/GenBank/DDBJ whole genome shotgun (WGS) entry which is preliminary data.</text>
</comment>
<keyword evidence="3" id="KW-1185">Reference proteome</keyword>
<proteinExistence type="predicted"/>
<protein>
    <submittedName>
        <fullName evidence="2">Uncharacterized protein</fullName>
    </submittedName>
</protein>
<evidence type="ECO:0000256" key="1">
    <source>
        <dbReference type="SAM" id="Phobius"/>
    </source>
</evidence>
<feature type="transmembrane region" description="Helical" evidence="1">
    <location>
        <begin position="36"/>
        <end position="59"/>
    </location>
</feature>